<dbReference type="GO" id="GO:0044233">
    <property type="term" value="C:mitochondria-associated endoplasmic reticulum membrane contact site"/>
    <property type="evidence" value="ECO:0007669"/>
    <property type="project" value="InterPro"/>
</dbReference>
<dbReference type="InterPro" id="IPR000008">
    <property type="entry name" value="C2_dom"/>
</dbReference>
<dbReference type="GO" id="GO:0016020">
    <property type="term" value="C:membrane"/>
    <property type="evidence" value="ECO:0007669"/>
    <property type="project" value="UniProtKB-SubCell"/>
</dbReference>
<organism evidence="14">
    <name type="scientific">Amphimedon queenslandica</name>
    <name type="common">Sponge</name>
    <dbReference type="NCBI Taxonomy" id="400682"/>
    <lineage>
        <taxon>Eukaryota</taxon>
        <taxon>Metazoa</taxon>
        <taxon>Porifera</taxon>
        <taxon>Demospongiae</taxon>
        <taxon>Heteroscleromorpha</taxon>
        <taxon>Haplosclerida</taxon>
        <taxon>Niphatidae</taxon>
        <taxon>Amphimedon</taxon>
    </lineage>
</organism>
<evidence type="ECO:0000259" key="10">
    <source>
        <dbReference type="PROSITE" id="PS50004"/>
    </source>
</evidence>
<dbReference type="PROSITE" id="PS50106">
    <property type="entry name" value="PDZ"/>
    <property type="match status" value="1"/>
</dbReference>
<evidence type="ECO:0000259" key="13">
    <source>
        <dbReference type="PROSITE" id="PS51847"/>
    </source>
</evidence>
<dbReference type="eggNOG" id="KOG3532">
    <property type="taxonomic scope" value="Eukaryota"/>
</dbReference>
<keyword evidence="6" id="KW-0446">Lipid-binding</keyword>
<dbReference type="InterPro" id="IPR039275">
    <property type="entry name" value="PDZD8"/>
</dbReference>
<keyword evidence="9" id="KW-1133">Transmembrane helix</keyword>
<dbReference type="KEGG" id="aqu:100640792"/>
<dbReference type="AlphaFoldDB" id="A0A1X7V381"/>
<dbReference type="Pfam" id="PF17820">
    <property type="entry name" value="PDZ_6"/>
    <property type="match status" value="1"/>
</dbReference>
<evidence type="ECO:0000256" key="8">
    <source>
        <dbReference type="SAM" id="MobiDB-lite"/>
    </source>
</evidence>
<evidence type="ECO:0000256" key="2">
    <source>
        <dbReference type="ARBA" id="ARBA00022448"/>
    </source>
</evidence>
<dbReference type="InterPro" id="IPR036034">
    <property type="entry name" value="PDZ_sf"/>
</dbReference>
<dbReference type="InterPro" id="IPR046349">
    <property type="entry name" value="C1-like_sf"/>
</dbReference>
<feature type="compositionally biased region" description="Basic and acidic residues" evidence="8">
    <location>
        <begin position="657"/>
        <end position="667"/>
    </location>
</feature>
<evidence type="ECO:0000256" key="7">
    <source>
        <dbReference type="ARBA" id="ARBA00023136"/>
    </source>
</evidence>
<keyword evidence="9" id="KW-0812">Transmembrane</keyword>
<dbReference type="Gene3D" id="3.30.60.20">
    <property type="match status" value="1"/>
</dbReference>
<evidence type="ECO:0008006" key="16">
    <source>
        <dbReference type="Google" id="ProtNLM"/>
    </source>
</evidence>
<dbReference type="InterPro" id="IPR041489">
    <property type="entry name" value="PDZ_6"/>
</dbReference>
<dbReference type="InParanoid" id="A0A1X7V381"/>
<dbReference type="SMART" id="SM00228">
    <property type="entry name" value="PDZ"/>
    <property type="match status" value="1"/>
</dbReference>
<keyword evidence="5" id="KW-0445">Lipid transport</keyword>
<accession>A0A1X7V381</accession>
<name>A0A1X7V381_AMPQE</name>
<evidence type="ECO:0000256" key="4">
    <source>
        <dbReference type="ARBA" id="ARBA00022833"/>
    </source>
</evidence>
<feature type="region of interest" description="Disordered" evidence="8">
    <location>
        <begin position="637"/>
        <end position="686"/>
    </location>
</feature>
<protein>
    <recommendedName>
        <fullName evidence="16">PDZ domain-containing protein</fullName>
    </recommendedName>
</protein>
<evidence type="ECO:0000256" key="3">
    <source>
        <dbReference type="ARBA" id="ARBA00022723"/>
    </source>
</evidence>
<reference evidence="15" key="1">
    <citation type="journal article" date="2010" name="Nature">
        <title>The Amphimedon queenslandica genome and the evolution of animal complexity.</title>
        <authorList>
            <person name="Srivastava M."/>
            <person name="Simakov O."/>
            <person name="Chapman J."/>
            <person name="Fahey B."/>
            <person name="Gauthier M.E."/>
            <person name="Mitros T."/>
            <person name="Richards G.S."/>
            <person name="Conaco C."/>
            <person name="Dacre M."/>
            <person name="Hellsten U."/>
            <person name="Larroux C."/>
            <person name="Putnam N.H."/>
            <person name="Stanke M."/>
            <person name="Adamska M."/>
            <person name="Darling A."/>
            <person name="Degnan S.M."/>
            <person name="Oakley T.H."/>
            <person name="Plachetzki D.C."/>
            <person name="Zhai Y."/>
            <person name="Adamski M."/>
            <person name="Calcino A."/>
            <person name="Cummins S.F."/>
            <person name="Goodstein D.M."/>
            <person name="Harris C."/>
            <person name="Jackson D.J."/>
            <person name="Leys S.P."/>
            <person name="Shu S."/>
            <person name="Woodcroft B.J."/>
            <person name="Vervoort M."/>
            <person name="Kosik K.S."/>
            <person name="Manning G."/>
            <person name="Degnan B.M."/>
            <person name="Rokhsar D.S."/>
        </authorList>
    </citation>
    <scope>NUCLEOTIDE SEQUENCE [LARGE SCALE GENOMIC DNA]</scope>
</reference>
<dbReference type="EnsemblMetazoa" id="Aqu2.1.34468_001">
    <property type="protein sequence ID" value="Aqu2.1.34468_001"/>
    <property type="gene ID" value="Aqu2.1.34468"/>
</dbReference>
<dbReference type="PROSITE" id="PS00479">
    <property type="entry name" value="ZF_DAG_PE_1"/>
    <property type="match status" value="1"/>
</dbReference>
<dbReference type="InterPro" id="IPR001478">
    <property type="entry name" value="PDZ"/>
</dbReference>
<keyword evidence="2" id="KW-0813">Transport</keyword>
<dbReference type="PROSITE" id="PS50004">
    <property type="entry name" value="C2"/>
    <property type="match status" value="1"/>
</dbReference>
<dbReference type="SUPFAM" id="SSF49562">
    <property type="entry name" value="C2 domain (Calcium/lipid-binding domain, CaLB)"/>
    <property type="match status" value="1"/>
</dbReference>
<dbReference type="InterPro" id="IPR031468">
    <property type="entry name" value="SMP_LBD"/>
</dbReference>
<dbReference type="GO" id="GO:0005739">
    <property type="term" value="C:mitochondrion"/>
    <property type="evidence" value="ECO:0007669"/>
    <property type="project" value="GOC"/>
</dbReference>
<dbReference type="GO" id="GO:0006869">
    <property type="term" value="P:lipid transport"/>
    <property type="evidence" value="ECO:0007669"/>
    <property type="project" value="UniProtKB-KW"/>
</dbReference>
<feature type="region of interest" description="Disordered" evidence="8">
    <location>
        <begin position="818"/>
        <end position="871"/>
    </location>
</feature>
<dbReference type="InterPro" id="IPR035892">
    <property type="entry name" value="C2_domain_sf"/>
</dbReference>
<keyword evidence="7 9" id="KW-0472">Membrane</keyword>
<sequence length="950" mass="108721">MFGGEFVIPLFWGVVLTLSLEILLLLLWLRRQPVTTPSKQPFPSFKRTKSPEVLQDIDKSLESCDWFNIITDFLYQELRDTETARRLIMKQIKKEFKELLLTKTEGKMFDELKVREYNMGESLPIFSNIELVDVIRDSELPNKRIELIEFNCSVDYTGSFEIGIDAVMMFGRSAYVSIQLRQLKGRGRFQMSRSPFNHWSFAFLEEPQVEVIVTSRFEGRSLPRLSAFLESQFKRWIRRTHTLPNYKVRFKPFFRKYKYHDQLNDVYLHNEMLTSGGLEVKVVECSRLRLVDIAIDVYCTLSIDALPQEPLVGLWKNVWPYHDFLVCKLHPYQTIGMKYKLFYLEEDRGSFVIVSEVYDGSPASEAGIKRGDILTKIDTVKITTVEQAKKIIKTLATAIKILITVQRPTTDLLKHFAKSRGKSKRSSHKSGTNVGERGLEEFEHIQSTSDDISSLGGVVNRRIIRGGRAQASSAEGTGEINEPVHEPASEISSSERTRSNEGRPHVRLPRQYKTKPVAVSQNPVWDELFNFEVSSSEYRYLNVCVWSHLKGEEGDIMIGYVSISLTDLAIECSLTNSGTHQQRYVLVPAKLSKIMTSRAALKVTSGHTELPATAKLNKIIGSKKYVGDITLQFRHTPTETDHAHSTSSSNRKRKKRKDSENEIETSKKFPTKPFTAGEGSDHPSKHIFDPVDLKISEKKCFICHDRIWKQAWKCKRCEIVTHLKCTNYCKKMVPCHKEGGEEVEENVLLSVDESSNATVRYSIDQEWALLEREEEEKEEYARERTILEEKEESYSHARMLYRSVSEGLVTKQDGNGAILESIDTDTGGQDVTPPESDNSSTDDEHKDLESLTNDATCVSHETGSHDKEEDENLSELLLEGYTEEELMEKINMAQNSLDLLATQKRELASSSETSMTEELREHLLAKNEAQQETTEELLKQQKKLLEKLLS</sequence>
<feature type="compositionally biased region" description="Basic and acidic residues" evidence="8">
    <location>
        <begin position="482"/>
        <end position="504"/>
    </location>
</feature>
<dbReference type="PROSITE" id="PS51847">
    <property type="entry name" value="SMP"/>
    <property type="match status" value="1"/>
</dbReference>
<evidence type="ECO:0000259" key="11">
    <source>
        <dbReference type="PROSITE" id="PS50081"/>
    </source>
</evidence>
<evidence type="ECO:0000313" key="14">
    <source>
        <dbReference type="EnsemblMetazoa" id="Aqu2.1.34468_001"/>
    </source>
</evidence>
<proteinExistence type="predicted"/>
<dbReference type="GO" id="GO:1990456">
    <property type="term" value="P:mitochondrion-endoplasmic reticulum membrane tethering"/>
    <property type="evidence" value="ECO:0007669"/>
    <property type="project" value="InterPro"/>
</dbReference>
<dbReference type="GO" id="GO:0051560">
    <property type="term" value="P:mitochondrial calcium ion homeostasis"/>
    <property type="evidence" value="ECO:0007669"/>
    <property type="project" value="InterPro"/>
</dbReference>
<dbReference type="SUPFAM" id="SSF50156">
    <property type="entry name" value="PDZ domain-like"/>
    <property type="match status" value="1"/>
</dbReference>
<feature type="compositionally biased region" description="Polar residues" evidence="8">
    <location>
        <begin position="850"/>
        <end position="861"/>
    </location>
</feature>
<keyword evidence="4" id="KW-0862">Zinc</keyword>
<dbReference type="PROSITE" id="PS50081">
    <property type="entry name" value="ZF_DAG_PE_2"/>
    <property type="match status" value="1"/>
</dbReference>
<feature type="compositionally biased region" description="Polar residues" evidence="8">
    <location>
        <begin position="824"/>
        <end position="839"/>
    </location>
</feature>
<dbReference type="Pfam" id="PF26547">
    <property type="entry name" value="PDZD8_N"/>
    <property type="match status" value="1"/>
</dbReference>
<comment type="subcellular location">
    <subcellularLocation>
        <location evidence="1">Membrane</location>
    </subcellularLocation>
</comment>
<keyword evidence="15" id="KW-1185">Reference proteome</keyword>
<dbReference type="CDD" id="cd00030">
    <property type="entry name" value="C2"/>
    <property type="match status" value="1"/>
</dbReference>
<feature type="region of interest" description="Disordered" evidence="8">
    <location>
        <begin position="908"/>
        <end position="934"/>
    </location>
</feature>
<dbReference type="OrthoDB" id="10004596at2759"/>
<evidence type="ECO:0000256" key="9">
    <source>
        <dbReference type="SAM" id="Phobius"/>
    </source>
</evidence>
<dbReference type="GO" id="GO:0008289">
    <property type="term" value="F:lipid binding"/>
    <property type="evidence" value="ECO:0007669"/>
    <property type="project" value="UniProtKB-KW"/>
</dbReference>
<feature type="domain" description="C2" evidence="10">
    <location>
        <begin position="465"/>
        <end position="578"/>
    </location>
</feature>
<dbReference type="CDD" id="cd00029">
    <property type="entry name" value="C1"/>
    <property type="match status" value="1"/>
</dbReference>
<evidence type="ECO:0000256" key="1">
    <source>
        <dbReference type="ARBA" id="ARBA00004370"/>
    </source>
</evidence>
<dbReference type="STRING" id="400682.A0A1X7V381"/>
<dbReference type="EnsemblMetazoa" id="XM_011405017.2">
    <property type="protein sequence ID" value="XP_011403319.1"/>
    <property type="gene ID" value="LOC100640792"/>
</dbReference>
<evidence type="ECO:0000256" key="5">
    <source>
        <dbReference type="ARBA" id="ARBA00023055"/>
    </source>
</evidence>
<feature type="domain" description="Phorbol-ester/DAG-type" evidence="11">
    <location>
        <begin position="685"/>
        <end position="735"/>
    </location>
</feature>
<evidence type="ECO:0000313" key="15">
    <source>
        <dbReference type="Proteomes" id="UP000007879"/>
    </source>
</evidence>
<dbReference type="InterPro" id="IPR058801">
    <property type="entry name" value="PDZD8_N"/>
</dbReference>
<evidence type="ECO:0000259" key="12">
    <source>
        <dbReference type="PROSITE" id="PS50106"/>
    </source>
</evidence>
<dbReference type="CDD" id="cd21674">
    <property type="entry name" value="SMP_PDZD8"/>
    <property type="match status" value="1"/>
</dbReference>
<dbReference type="Pfam" id="PF00168">
    <property type="entry name" value="C2"/>
    <property type="match status" value="1"/>
</dbReference>
<dbReference type="InterPro" id="IPR002219">
    <property type="entry name" value="PKC_DAG/PE"/>
</dbReference>
<keyword evidence="3" id="KW-0479">Metal-binding</keyword>
<dbReference type="SUPFAM" id="SSF57889">
    <property type="entry name" value="Cysteine-rich domain"/>
    <property type="match status" value="1"/>
</dbReference>
<dbReference type="SMART" id="SM00239">
    <property type="entry name" value="C2"/>
    <property type="match status" value="1"/>
</dbReference>
<feature type="domain" description="PDZ" evidence="12">
    <location>
        <begin position="352"/>
        <end position="407"/>
    </location>
</feature>
<dbReference type="PANTHER" id="PTHR21519">
    <property type="entry name" value="PDZ DOMAIN-CONTAINING PROTEIN 8"/>
    <property type="match status" value="1"/>
</dbReference>
<dbReference type="Gene3D" id="2.60.40.150">
    <property type="entry name" value="C2 domain"/>
    <property type="match status" value="1"/>
</dbReference>
<gene>
    <name evidence="14" type="primary">100640792</name>
</gene>
<evidence type="ECO:0000256" key="6">
    <source>
        <dbReference type="ARBA" id="ARBA00023121"/>
    </source>
</evidence>
<dbReference type="Proteomes" id="UP000007879">
    <property type="component" value="Unassembled WGS sequence"/>
</dbReference>
<reference evidence="14" key="2">
    <citation type="submission" date="2017-05" db="UniProtKB">
        <authorList>
            <consortium name="EnsemblMetazoa"/>
        </authorList>
    </citation>
    <scope>IDENTIFICATION</scope>
</reference>
<feature type="domain" description="SMP-LTD" evidence="13">
    <location>
        <begin position="60"/>
        <end position="252"/>
    </location>
</feature>
<dbReference type="GO" id="GO:0046872">
    <property type="term" value="F:metal ion binding"/>
    <property type="evidence" value="ECO:0007669"/>
    <property type="project" value="UniProtKB-KW"/>
</dbReference>
<dbReference type="PANTHER" id="PTHR21519:SF1">
    <property type="entry name" value="PDZ DOMAIN-CONTAINING PROTEIN 8"/>
    <property type="match status" value="1"/>
</dbReference>
<dbReference type="Gene3D" id="2.30.42.10">
    <property type="match status" value="1"/>
</dbReference>
<feature type="transmembrane region" description="Helical" evidence="9">
    <location>
        <begin position="6"/>
        <end position="29"/>
    </location>
</feature>
<feature type="region of interest" description="Disordered" evidence="8">
    <location>
        <begin position="468"/>
        <end position="508"/>
    </location>
</feature>